<accession>A0A7W8AAY6</accession>
<keyword evidence="2" id="KW-1185">Reference proteome</keyword>
<dbReference type="RefSeq" id="WP_184968835.1">
    <property type="nucleotide sequence ID" value="NZ_JACHIN010000010.1"/>
</dbReference>
<reference evidence="1 2" key="1">
    <citation type="submission" date="2020-08" db="EMBL/GenBank/DDBJ databases">
        <title>Genomic Encyclopedia of Type Strains, Phase IV (KMG-IV): sequencing the most valuable type-strain genomes for metagenomic binning, comparative biology and taxonomic classification.</title>
        <authorList>
            <person name="Goeker M."/>
        </authorList>
    </citation>
    <scope>NUCLEOTIDE SEQUENCE [LARGE SCALE GENOMIC DNA]</scope>
    <source>
        <strain evidence="1 2">DSM 45385</strain>
    </source>
</reference>
<evidence type="ECO:0000313" key="2">
    <source>
        <dbReference type="Proteomes" id="UP000568380"/>
    </source>
</evidence>
<gene>
    <name evidence="1" type="ORF">HNR40_006963</name>
</gene>
<comment type="caution">
    <text evidence="1">The sequence shown here is derived from an EMBL/GenBank/DDBJ whole genome shotgun (WGS) entry which is preliminary data.</text>
</comment>
<dbReference type="EMBL" id="JACHIN010000010">
    <property type="protein sequence ID" value="MBB5081468.1"/>
    <property type="molecule type" value="Genomic_DNA"/>
</dbReference>
<protein>
    <submittedName>
        <fullName evidence="1">Uncharacterized protein</fullName>
    </submittedName>
</protein>
<name>A0A7W8AAY6_9ACTN</name>
<dbReference type="Proteomes" id="UP000568380">
    <property type="component" value="Unassembled WGS sequence"/>
</dbReference>
<dbReference type="AlphaFoldDB" id="A0A7W8AAY6"/>
<sequence length="133" mass="14124">MDTAWTPPGVAARPAYDLTQPGQALAFLGEARHTRFVPSGSGMHQLQRLINIHDLTNPRRSADSHQPSGDQALAALTLLAVLRDWLAEAEPDLIEAAGAAGVTWAQLAPVLRVGDCPREETPNLSGAPAAREC</sequence>
<organism evidence="1 2">
    <name type="scientific">Nonomuraea endophytica</name>
    <dbReference type="NCBI Taxonomy" id="714136"/>
    <lineage>
        <taxon>Bacteria</taxon>
        <taxon>Bacillati</taxon>
        <taxon>Actinomycetota</taxon>
        <taxon>Actinomycetes</taxon>
        <taxon>Streptosporangiales</taxon>
        <taxon>Streptosporangiaceae</taxon>
        <taxon>Nonomuraea</taxon>
    </lineage>
</organism>
<evidence type="ECO:0000313" key="1">
    <source>
        <dbReference type="EMBL" id="MBB5081468.1"/>
    </source>
</evidence>
<proteinExistence type="predicted"/>